<name>A0A9D4B845_9SAUR</name>
<feature type="region of interest" description="Disordered" evidence="1">
    <location>
        <begin position="1"/>
        <end position="28"/>
    </location>
</feature>
<gene>
    <name evidence="2" type="ORF">KIL84_014937</name>
</gene>
<dbReference type="AlphaFoldDB" id="A0A9D4B845"/>
<evidence type="ECO:0000256" key="1">
    <source>
        <dbReference type="SAM" id="MobiDB-lite"/>
    </source>
</evidence>
<comment type="caution">
    <text evidence="2">The sequence shown here is derived from an EMBL/GenBank/DDBJ whole genome shotgun (WGS) entry which is preliminary data.</text>
</comment>
<feature type="region of interest" description="Disordered" evidence="1">
    <location>
        <begin position="75"/>
        <end position="96"/>
    </location>
</feature>
<protein>
    <submittedName>
        <fullName evidence="2">Uncharacterized protein</fullName>
    </submittedName>
</protein>
<keyword evidence="3" id="KW-1185">Reference proteome</keyword>
<reference evidence="2" key="1">
    <citation type="submission" date="2021-09" db="EMBL/GenBank/DDBJ databases">
        <title>The genome of Mauremys mutica provides insights into the evolution of semi-aquatic lifestyle.</title>
        <authorList>
            <person name="Gong S."/>
            <person name="Gao Y."/>
        </authorList>
    </citation>
    <scope>NUCLEOTIDE SEQUENCE</scope>
    <source>
        <strain evidence="2">MM-2020</strain>
        <tissue evidence="2">Muscle</tissue>
    </source>
</reference>
<dbReference type="Proteomes" id="UP000827986">
    <property type="component" value="Unassembled WGS sequence"/>
</dbReference>
<organism evidence="2 3">
    <name type="scientific">Mauremys mutica</name>
    <name type="common">yellowpond turtle</name>
    <dbReference type="NCBI Taxonomy" id="74926"/>
    <lineage>
        <taxon>Eukaryota</taxon>
        <taxon>Metazoa</taxon>
        <taxon>Chordata</taxon>
        <taxon>Craniata</taxon>
        <taxon>Vertebrata</taxon>
        <taxon>Euteleostomi</taxon>
        <taxon>Archelosauria</taxon>
        <taxon>Testudinata</taxon>
        <taxon>Testudines</taxon>
        <taxon>Cryptodira</taxon>
        <taxon>Durocryptodira</taxon>
        <taxon>Testudinoidea</taxon>
        <taxon>Geoemydidae</taxon>
        <taxon>Geoemydinae</taxon>
        <taxon>Mauremys</taxon>
    </lineage>
</organism>
<feature type="compositionally biased region" description="Basic and acidic residues" evidence="1">
    <location>
        <begin position="81"/>
        <end position="96"/>
    </location>
</feature>
<proteinExistence type="predicted"/>
<evidence type="ECO:0000313" key="3">
    <source>
        <dbReference type="Proteomes" id="UP000827986"/>
    </source>
</evidence>
<accession>A0A9D4B845</accession>
<dbReference type="EMBL" id="JAHDVG010000465">
    <property type="protein sequence ID" value="KAH1184321.1"/>
    <property type="molecule type" value="Genomic_DNA"/>
</dbReference>
<sequence length="175" mass="18730">MSMRTKAWPRRRGQPGEGERSSPCPMPPSIKGISLLAKGFLRDRLLLEAGLGNKRFWFISPPANGGRGENMLLGSSSLEEPGAREPLSRQSLKGDRCRPRNSLLGCGPCHGRSGGIFSLPPPSTPCSEQLTGQATFEKRSFCPAGDVVVVCCTEDTPIPSPLQSPHLSGAVLFMA</sequence>
<evidence type="ECO:0000313" key="2">
    <source>
        <dbReference type="EMBL" id="KAH1184321.1"/>
    </source>
</evidence>